<dbReference type="Gene3D" id="3.40.50.150">
    <property type="entry name" value="Vaccinia Virus protein VP39"/>
    <property type="match status" value="1"/>
</dbReference>
<dbReference type="GO" id="GO:0008168">
    <property type="term" value="F:methyltransferase activity"/>
    <property type="evidence" value="ECO:0007669"/>
    <property type="project" value="UniProtKB-KW"/>
</dbReference>
<dbReference type="RefSeq" id="WP_169563161.1">
    <property type="nucleotide sequence ID" value="NZ_JAAXYH010000002.1"/>
</dbReference>
<dbReference type="EMBL" id="JAAXYH010000002">
    <property type="protein sequence ID" value="NMH64487.1"/>
    <property type="molecule type" value="Genomic_DNA"/>
</dbReference>
<evidence type="ECO:0000259" key="1">
    <source>
        <dbReference type="Pfam" id="PF13679"/>
    </source>
</evidence>
<dbReference type="SUPFAM" id="SSF53335">
    <property type="entry name" value="S-adenosyl-L-methionine-dependent methyltransferases"/>
    <property type="match status" value="1"/>
</dbReference>
<dbReference type="InterPro" id="IPR025714">
    <property type="entry name" value="Methyltranfer_dom"/>
</dbReference>
<dbReference type="Proteomes" id="UP000737113">
    <property type="component" value="Unassembled WGS sequence"/>
</dbReference>
<proteinExistence type="predicted"/>
<name>A0A972FXJ9_9GAMM</name>
<dbReference type="CDD" id="cd02440">
    <property type="entry name" value="AdoMet_MTases"/>
    <property type="match status" value="1"/>
</dbReference>
<organism evidence="2 3">
    <name type="scientific">Shewanella salipaludis</name>
    <dbReference type="NCBI Taxonomy" id="2723052"/>
    <lineage>
        <taxon>Bacteria</taxon>
        <taxon>Pseudomonadati</taxon>
        <taxon>Pseudomonadota</taxon>
        <taxon>Gammaproteobacteria</taxon>
        <taxon>Alteromonadales</taxon>
        <taxon>Shewanellaceae</taxon>
        <taxon>Shewanella</taxon>
    </lineage>
</organism>
<accession>A0A972FXJ9</accession>
<keyword evidence="3" id="KW-1185">Reference proteome</keyword>
<dbReference type="Pfam" id="PF13679">
    <property type="entry name" value="Methyltransf_32"/>
    <property type="match status" value="1"/>
</dbReference>
<protein>
    <submittedName>
        <fullName evidence="2">Methyltransferase</fullName>
    </submittedName>
</protein>
<evidence type="ECO:0000313" key="2">
    <source>
        <dbReference type="EMBL" id="NMH64487.1"/>
    </source>
</evidence>
<comment type="caution">
    <text evidence="2">The sequence shown here is derived from an EMBL/GenBank/DDBJ whole genome shotgun (WGS) entry which is preliminary data.</text>
</comment>
<dbReference type="AlphaFoldDB" id="A0A972FXJ9"/>
<feature type="domain" description="Methyltransferase" evidence="1">
    <location>
        <begin position="160"/>
        <end position="270"/>
    </location>
</feature>
<dbReference type="InterPro" id="IPR029063">
    <property type="entry name" value="SAM-dependent_MTases_sf"/>
</dbReference>
<gene>
    <name evidence="2" type="ORF">HC757_04815</name>
</gene>
<sequence>MSHLGQFRRLDSLLLASRSLWQLRAFDCHDLPWQGEFPRLAAEVLALNDDELEPLDRDHGLLIRRLTPALSLDLAAAGRDWPLGLLDSRLPAFANGASNASGLNVSGFSASESNASGPTASGAPAYGLSAADEPHFSAHIKGRKWQQIGAFVECLPHLGLPVLEWCAGKGHLGRLLAKARGCEVLSLEWQPGLCEQGRAFARKWQLPQQFVCADAFASQISLPGASPLQPRQQALALHACGDLHVRLLELAAAAGTQAVAISPCCYHLIHASHYVPMSAAAKASALRLSRHDLQLPLQQSVIAGAKQQALRLQEIAWRLGFDSLQRELRQVNEYLPVPAIKQSQLSGSFGEFCHWAAAAKGLVLPYGLAFEEYQRQGLRRQRLTRRLDLVAHLFRAVVEHWLLLDRVCFLEGQGYRVSLGEFCANSVTPRNAMIQAFKIAG</sequence>
<keyword evidence="2" id="KW-0489">Methyltransferase</keyword>
<dbReference type="GO" id="GO:0032259">
    <property type="term" value="P:methylation"/>
    <property type="evidence" value="ECO:0007669"/>
    <property type="project" value="UniProtKB-KW"/>
</dbReference>
<dbReference type="PANTHER" id="PTHR13369:SF0">
    <property type="entry name" value="GLUTATHIONE S-TRANSFERASE C-TERMINAL DOMAIN-CONTAINING PROTEIN"/>
    <property type="match status" value="1"/>
</dbReference>
<reference evidence="2" key="1">
    <citation type="submission" date="2020-04" db="EMBL/GenBank/DDBJ databases">
        <title>Description of Shewanella salipaludis sp. nov., isolated from a salt marsh.</title>
        <authorList>
            <person name="Park S."/>
            <person name="Yoon J.-H."/>
        </authorList>
    </citation>
    <scope>NUCLEOTIDE SEQUENCE</scope>
    <source>
        <strain evidence="2">SHSM-M6</strain>
    </source>
</reference>
<dbReference type="PANTHER" id="PTHR13369">
    <property type="match status" value="1"/>
</dbReference>
<keyword evidence="2" id="KW-0808">Transferase</keyword>
<evidence type="ECO:0000313" key="3">
    <source>
        <dbReference type="Proteomes" id="UP000737113"/>
    </source>
</evidence>